<protein>
    <submittedName>
        <fullName evidence="2">Uncharacterized protein</fullName>
    </submittedName>
</protein>
<dbReference type="EMBL" id="HG793129">
    <property type="protein sequence ID" value="CDK28159.1"/>
    <property type="molecule type" value="Genomic_DNA"/>
</dbReference>
<evidence type="ECO:0000256" key="1">
    <source>
        <dbReference type="SAM" id="MobiDB-lite"/>
    </source>
</evidence>
<dbReference type="HOGENOM" id="CLU_537547_0_0_1"/>
<feature type="compositionally biased region" description="Low complexity" evidence="1">
    <location>
        <begin position="8"/>
        <end position="41"/>
    </location>
</feature>
<reference evidence="2" key="2">
    <citation type="submission" date="2014-02" db="EMBL/GenBank/DDBJ databases">
        <title>Complete DNA sequence of /Kuraishia capsulata/ illustrates novel genomic features among budding yeasts (/Saccharomycotina/).</title>
        <authorList>
            <person name="Morales L."/>
            <person name="Noel B."/>
            <person name="Porcel B."/>
            <person name="Marcet-Houben M."/>
            <person name="Hullo M-F."/>
            <person name="Sacerdot C."/>
            <person name="Tekaia F."/>
            <person name="Leh-Louis V."/>
            <person name="Despons L."/>
            <person name="Khanna V."/>
            <person name="Aury J-M."/>
            <person name="Barbe V."/>
            <person name="Couloux A."/>
            <person name="Labadie K."/>
            <person name="Pelletier E."/>
            <person name="Souciet J-L."/>
            <person name="Boekhout T."/>
            <person name="Gabaldon T."/>
            <person name="Wincker P."/>
            <person name="Dujon B."/>
        </authorList>
    </citation>
    <scope>NUCLEOTIDE SEQUENCE</scope>
    <source>
        <strain evidence="2">CBS 1993</strain>
    </source>
</reference>
<feature type="region of interest" description="Disordered" evidence="1">
    <location>
        <begin position="84"/>
        <end position="106"/>
    </location>
</feature>
<dbReference type="RefSeq" id="XP_022460149.1">
    <property type="nucleotide sequence ID" value="XM_022600844.1"/>
</dbReference>
<gene>
    <name evidence="2" type="ORF">KUCA_T00004140001</name>
</gene>
<reference evidence="2" key="1">
    <citation type="submission" date="2013-12" db="EMBL/GenBank/DDBJ databases">
        <authorList>
            <person name="Genoscope - CEA"/>
        </authorList>
    </citation>
    <scope>NUCLEOTIDE SEQUENCE</scope>
    <source>
        <strain evidence="2">CBS 1993</strain>
    </source>
</reference>
<dbReference type="GeneID" id="34521537"/>
<feature type="compositionally biased region" description="Polar residues" evidence="1">
    <location>
        <begin position="95"/>
        <end position="104"/>
    </location>
</feature>
<accession>W6MNC0</accession>
<feature type="region of interest" description="Disordered" evidence="1">
    <location>
        <begin position="1"/>
        <end position="48"/>
    </location>
</feature>
<evidence type="ECO:0000313" key="2">
    <source>
        <dbReference type="EMBL" id="CDK28159.1"/>
    </source>
</evidence>
<sequence>MLYQARPAAGSLSASSSAVSLSDRALSTSSDSSRPSTPRTSASDDDSWSIVSSSLDFAESASSGGVVSSSDEEEEPVEALLPHPADFGRTADADNASNFTLDGSESQERSFSLPKIDFRRYDRHVVQRIEPNHLKRLLWSLGLLGFLFLEPIITQKLFIRNTALVPVAQPAALATRDPGIVIVTESNRHPQLTVGPGAGSSLDSTRCASFGEICDCLSGYLEHKFRLAIGATNHYVEESKVHAFEAKEAAQLYYESFAAYSSETMGKHGPKPGSRVYVIGQFCTAGADSVRRYAAPKVNSALATASPYVDVFGKKAVDVITAVAQVAAADLRTAAWKSRDLWAVANEYGSAAIASGKHKVAAAKTTTHGSLSKSAASLKTTLELSKAKVREHWPVVRSKTEASVSRLSLKLSDNLDKTLKSSEAKIQQLRTRSEPVFMHIWTKALLGADSTWTKASSKAAGVWELISRMESKDHEAAVSSWFNGLWAGEEKKEEVEKWWKPHWVLNW</sequence>
<organism evidence="2 3">
    <name type="scientific">Kuraishia capsulata CBS 1993</name>
    <dbReference type="NCBI Taxonomy" id="1382522"/>
    <lineage>
        <taxon>Eukaryota</taxon>
        <taxon>Fungi</taxon>
        <taxon>Dikarya</taxon>
        <taxon>Ascomycota</taxon>
        <taxon>Saccharomycotina</taxon>
        <taxon>Pichiomycetes</taxon>
        <taxon>Pichiales</taxon>
        <taxon>Pichiaceae</taxon>
        <taxon>Kuraishia</taxon>
    </lineage>
</organism>
<evidence type="ECO:0000313" key="3">
    <source>
        <dbReference type="Proteomes" id="UP000019384"/>
    </source>
</evidence>
<keyword evidence="3" id="KW-1185">Reference proteome</keyword>
<proteinExistence type="predicted"/>
<name>W6MNC0_9ASCO</name>
<dbReference type="Proteomes" id="UP000019384">
    <property type="component" value="Unassembled WGS sequence"/>
</dbReference>
<dbReference type="AlphaFoldDB" id="W6MNC0"/>